<keyword evidence="2" id="KW-0521">NADP</keyword>
<dbReference type="SUPFAM" id="SSF53597">
    <property type="entry name" value="Dihydrofolate reductase-like"/>
    <property type="match status" value="1"/>
</dbReference>
<keyword evidence="6" id="KW-1185">Reference proteome</keyword>
<dbReference type="InterPro" id="IPR024072">
    <property type="entry name" value="DHFR-like_dom_sf"/>
</dbReference>
<dbReference type="EMBL" id="JBFATE010000023">
    <property type="protein sequence ID" value="MEV5249853.1"/>
    <property type="molecule type" value="Genomic_DNA"/>
</dbReference>
<keyword evidence="3" id="KW-0560">Oxidoreductase</keyword>
<evidence type="ECO:0000256" key="1">
    <source>
        <dbReference type="ARBA" id="ARBA00005104"/>
    </source>
</evidence>
<gene>
    <name evidence="5" type="ORF">AB0K95_32045</name>
</gene>
<proteinExistence type="predicted"/>
<evidence type="ECO:0000256" key="3">
    <source>
        <dbReference type="ARBA" id="ARBA00023002"/>
    </source>
</evidence>
<evidence type="ECO:0000256" key="2">
    <source>
        <dbReference type="ARBA" id="ARBA00022857"/>
    </source>
</evidence>
<dbReference type="RefSeq" id="WP_364027376.1">
    <property type="nucleotide sequence ID" value="NZ_JBFATE010000023.1"/>
</dbReference>
<organism evidence="5 6">
    <name type="scientific">Streptomyces werraensis</name>
    <dbReference type="NCBI Taxonomy" id="68284"/>
    <lineage>
        <taxon>Bacteria</taxon>
        <taxon>Bacillati</taxon>
        <taxon>Actinomycetota</taxon>
        <taxon>Actinomycetes</taxon>
        <taxon>Kitasatosporales</taxon>
        <taxon>Streptomycetaceae</taxon>
        <taxon>Streptomyces</taxon>
    </lineage>
</organism>
<dbReference type="Pfam" id="PF01872">
    <property type="entry name" value="RibD_C"/>
    <property type="match status" value="1"/>
</dbReference>
<evidence type="ECO:0000259" key="4">
    <source>
        <dbReference type="Pfam" id="PF01872"/>
    </source>
</evidence>
<dbReference type="Gene3D" id="3.40.430.10">
    <property type="entry name" value="Dihydrofolate Reductase, subunit A"/>
    <property type="match status" value="1"/>
</dbReference>
<comment type="pathway">
    <text evidence="1">Cofactor biosynthesis; riboflavin biosynthesis.</text>
</comment>
<reference evidence="5 6" key="1">
    <citation type="submission" date="2024-06" db="EMBL/GenBank/DDBJ databases">
        <title>The Natural Products Discovery Center: Release of the First 8490 Sequenced Strains for Exploring Actinobacteria Biosynthetic Diversity.</title>
        <authorList>
            <person name="Kalkreuter E."/>
            <person name="Kautsar S.A."/>
            <person name="Yang D."/>
            <person name="Bader C.D."/>
            <person name="Teijaro C.N."/>
            <person name="Fluegel L."/>
            <person name="Davis C.M."/>
            <person name="Simpson J.R."/>
            <person name="Lauterbach L."/>
            <person name="Steele A.D."/>
            <person name="Gui C."/>
            <person name="Meng S."/>
            <person name="Li G."/>
            <person name="Viehrig K."/>
            <person name="Ye F."/>
            <person name="Su P."/>
            <person name="Kiefer A.F."/>
            <person name="Nichols A."/>
            <person name="Cepeda A.J."/>
            <person name="Yan W."/>
            <person name="Fan B."/>
            <person name="Jiang Y."/>
            <person name="Adhikari A."/>
            <person name="Zheng C.-J."/>
            <person name="Schuster L."/>
            <person name="Cowan T.M."/>
            <person name="Smanski M.J."/>
            <person name="Chevrette M.G."/>
            <person name="De Carvalho L.P.S."/>
            <person name="Shen B."/>
        </authorList>
    </citation>
    <scope>NUCLEOTIDE SEQUENCE [LARGE SCALE GENOMIC DNA]</scope>
    <source>
        <strain evidence="5 6">NPDC052768</strain>
    </source>
</reference>
<dbReference type="PANTHER" id="PTHR38011">
    <property type="entry name" value="DIHYDROFOLATE REDUCTASE FAMILY PROTEIN (AFU_ORTHOLOGUE AFUA_8G06820)"/>
    <property type="match status" value="1"/>
</dbReference>
<evidence type="ECO:0000313" key="5">
    <source>
        <dbReference type="EMBL" id="MEV5249853.1"/>
    </source>
</evidence>
<evidence type="ECO:0000313" key="6">
    <source>
        <dbReference type="Proteomes" id="UP001552527"/>
    </source>
</evidence>
<sequence>MNARPYVILSAAMSVDGYLDDTSPERLLLSNAPDFDRVDQVRAESDAILIGATTMRKDNPRLLVNSKERRTKRLAEGRSEYPLKVTVTASGDLDADLKFWHFGGQKLVFTVDSAVDKVKTTLGDLADVVSVGPELDWGLVLDELGRRGVGRLMVEGGGTIHTQLMAQDLADEVHLAIAPLLVGQPDAPRFLGAAAYPGGSTARMRVLEVTAIGDVVFVRYAPKERSRPA</sequence>
<name>A0ABV3JNZ7_9ACTN</name>
<dbReference type="PANTHER" id="PTHR38011:SF7">
    <property type="entry name" value="2,5-DIAMINO-6-RIBOSYLAMINO-4(3H)-PYRIMIDINONE 5'-PHOSPHATE REDUCTASE"/>
    <property type="match status" value="1"/>
</dbReference>
<comment type="caution">
    <text evidence="5">The sequence shown here is derived from an EMBL/GenBank/DDBJ whole genome shotgun (WGS) entry which is preliminary data.</text>
</comment>
<protein>
    <submittedName>
        <fullName evidence="5">Dihydrofolate reductase family protein</fullName>
    </submittedName>
</protein>
<dbReference type="InterPro" id="IPR002734">
    <property type="entry name" value="RibDG_C"/>
</dbReference>
<feature type="domain" description="Bacterial bifunctional deaminase-reductase C-terminal" evidence="4">
    <location>
        <begin position="5"/>
        <end position="216"/>
    </location>
</feature>
<accession>A0ABV3JNZ7</accession>
<dbReference type="InterPro" id="IPR050765">
    <property type="entry name" value="Riboflavin_Biosynth_HTPR"/>
</dbReference>
<dbReference type="Proteomes" id="UP001552527">
    <property type="component" value="Unassembled WGS sequence"/>
</dbReference>